<evidence type="ECO:0000313" key="3">
    <source>
        <dbReference type="Proteomes" id="UP000821837"/>
    </source>
</evidence>
<keyword evidence="1" id="KW-1133">Transmembrane helix</keyword>
<dbReference type="AlphaFoldDB" id="A0A9D4Q5K0"/>
<accession>A0A9D4Q5K0</accession>
<organism evidence="2 3">
    <name type="scientific">Rhipicephalus sanguineus</name>
    <name type="common">Brown dog tick</name>
    <name type="synonym">Ixodes sanguineus</name>
    <dbReference type="NCBI Taxonomy" id="34632"/>
    <lineage>
        <taxon>Eukaryota</taxon>
        <taxon>Metazoa</taxon>
        <taxon>Ecdysozoa</taxon>
        <taxon>Arthropoda</taxon>
        <taxon>Chelicerata</taxon>
        <taxon>Arachnida</taxon>
        <taxon>Acari</taxon>
        <taxon>Parasitiformes</taxon>
        <taxon>Ixodida</taxon>
        <taxon>Ixodoidea</taxon>
        <taxon>Ixodidae</taxon>
        <taxon>Rhipicephalinae</taxon>
        <taxon>Rhipicephalus</taxon>
        <taxon>Rhipicephalus</taxon>
    </lineage>
</organism>
<keyword evidence="3" id="KW-1185">Reference proteome</keyword>
<gene>
    <name evidence="2" type="ORF">HPB52_005453</name>
</gene>
<sequence>MAKAASDQLTPQAELFLRAYSQVPAFRDLFDEETFYIFAACFVLTTCLVAFLLSRTLIAGNEEADTLAKAAHQPGIPISQAVAARDFSQARLKKLLVTVHPDTRVANGRGPKLLPETGLTRRERAALLRLRTGCIWTASRRYAKGRCTSPACNRCGDPETLEHLLCACPGLAQERSRVTTAYRRQGLPASTLEHFLYPSRPHLPALRSLAEFLEETGIAAYR</sequence>
<evidence type="ECO:0000256" key="1">
    <source>
        <dbReference type="SAM" id="Phobius"/>
    </source>
</evidence>
<protein>
    <recommendedName>
        <fullName evidence="4">Tick transposon</fullName>
    </recommendedName>
</protein>
<reference evidence="2" key="1">
    <citation type="journal article" date="2020" name="Cell">
        <title>Large-Scale Comparative Analyses of Tick Genomes Elucidate Their Genetic Diversity and Vector Capacities.</title>
        <authorList>
            <consortium name="Tick Genome and Microbiome Consortium (TIGMIC)"/>
            <person name="Jia N."/>
            <person name="Wang J."/>
            <person name="Shi W."/>
            <person name="Du L."/>
            <person name="Sun Y."/>
            <person name="Zhan W."/>
            <person name="Jiang J.F."/>
            <person name="Wang Q."/>
            <person name="Zhang B."/>
            <person name="Ji P."/>
            <person name="Bell-Sakyi L."/>
            <person name="Cui X.M."/>
            <person name="Yuan T.T."/>
            <person name="Jiang B.G."/>
            <person name="Yang W.F."/>
            <person name="Lam T.T."/>
            <person name="Chang Q.C."/>
            <person name="Ding S.J."/>
            <person name="Wang X.J."/>
            <person name="Zhu J.G."/>
            <person name="Ruan X.D."/>
            <person name="Zhao L."/>
            <person name="Wei J.T."/>
            <person name="Ye R.Z."/>
            <person name="Que T.C."/>
            <person name="Du C.H."/>
            <person name="Zhou Y.H."/>
            <person name="Cheng J.X."/>
            <person name="Dai P.F."/>
            <person name="Guo W.B."/>
            <person name="Han X.H."/>
            <person name="Huang E.J."/>
            <person name="Li L.F."/>
            <person name="Wei W."/>
            <person name="Gao Y.C."/>
            <person name="Liu J.Z."/>
            <person name="Shao H.Z."/>
            <person name="Wang X."/>
            <person name="Wang C.C."/>
            <person name="Yang T.C."/>
            <person name="Huo Q.B."/>
            <person name="Li W."/>
            <person name="Chen H.Y."/>
            <person name="Chen S.E."/>
            <person name="Zhou L.G."/>
            <person name="Ni X.B."/>
            <person name="Tian J.H."/>
            <person name="Sheng Y."/>
            <person name="Liu T."/>
            <person name="Pan Y.S."/>
            <person name="Xia L.Y."/>
            <person name="Li J."/>
            <person name="Zhao F."/>
            <person name="Cao W.C."/>
        </authorList>
    </citation>
    <scope>NUCLEOTIDE SEQUENCE</scope>
    <source>
        <strain evidence="2">Rsan-2018</strain>
    </source>
</reference>
<name>A0A9D4Q5K0_RHISA</name>
<keyword evidence="1" id="KW-0472">Membrane</keyword>
<evidence type="ECO:0008006" key="4">
    <source>
        <dbReference type="Google" id="ProtNLM"/>
    </source>
</evidence>
<dbReference type="VEuPathDB" id="VectorBase:RSAN_044496"/>
<proteinExistence type="predicted"/>
<reference evidence="2" key="2">
    <citation type="submission" date="2021-09" db="EMBL/GenBank/DDBJ databases">
        <authorList>
            <person name="Jia N."/>
            <person name="Wang J."/>
            <person name="Shi W."/>
            <person name="Du L."/>
            <person name="Sun Y."/>
            <person name="Zhan W."/>
            <person name="Jiang J."/>
            <person name="Wang Q."/>
            <person name="Zhang B."/>
            <person name="Ji P."/>
            <person name="Sakyi L.B."/>
            <person name="Cui X."/>
            <person name="Yuan T."/>
            <person name="Jiang B."/>
            <person name="Yang W."/>
            <person name="Lam T.T.-Y."/>
            <person name="Chang Q."/>
            <person name="Ding S."/>
            <person name="Wang X."/>
            <person name="Zhu J."/>
            <person name="Ruan X."/>
            <person name="Zhao L."/>
            <person name="Wei J."/>
            <person name="Que T."/>
            <person name="Du C."/>
            <person name="Cheng J."/>
            <person name="Dai P."/>
            <person name="Han X."/>
            <person name="Huang E."/>
            <person name="Gao Y."/>
            <person name="Liu J."/>
            <person name="Shao H."/>
            <person name="Ye R."/>
            <person name="Li L."/>
            <person name="Wei W."/>
            <person name="Wang X."/>
            <person name="Wang C."/>
            <person name="Huo Q."/>
            <person name="Li W."/>
            <person name="Guo W."/>
            <person name="Chen H."/>
            <person name="Chen S."/>
            <person name="Zhou L."/>
            <person name="Zhou L."/>
            <person name="Ni X."/>
            <person name="Tian J."/>
            <person name="Zhou Y."/>
            <person name="Sheng Y."/>
            <person name="Liu T."/>
            <person name="Pan Y."/>
            <person name="Xia L."/>
            <person name="Li J."/>
            <person name="Zhao F."/>
            <person name="Cao W."/>
        </authorList>
    </citation>
    <scope>NUCLEOTIDE SEQUENCE</scope>
    <source>
        <strain evidence="2">Rsan-2018</strain>
        <tissue evidence="2">Larvae</tissue>
    </source>
</reference>
<comment type="caution">
    <text evidence="2">The sequence shown here is derived from an EMBL/GenBank/DDBJ whole genome shotgun (WGS) entry which is preliminary data.</text>
</comment>
<feature type="transmembrane region" description="Helical" evidence="1">
    <location>
        <begin position="35"/>
        <end position="53"/>
    </location>
</feature>
<dbReference type="Proteomes" id="UP000821837">
    <property type="component" value="Unassembled WGS sequence"/>
</dbReference>
<evidence type="ECO:0000313" key="2">
    <source>
        <dbReference type="EMBL" id="KAH7968036.1"/>
    </source>
</evidence>
<dbReference type="EMBL" id="JABSTV010001248">
    <property type="protein sequence ID" value="KAH7968036.1"/>
    <property type="molecule type" value="Genomic_DNA"/>
</dbReference>
<keyword evidence="1" id="KW-0812">Transmembrane</keyword>